<feature type="region of interest" description="Disordered" evidence="2">
    <location>
        <begin position="330"/>
        <end position="351"/>
    </location>
</feature>
<dbReference type="RefSeq" id="WP_203684258.1">
    <property type="nucleotide sequence ID" value="NZ_BOMW01000070.1"/>
</dbReference>
<name>A0A919TMZ7_9ACTN</name>
<keyword evidence="1" id="KW-0175">Coiled coil</keyword>
<keyword evidence="4" id="KW-1185">Reference proteome</keyword>
<evidence type="ECO:0000313" key="3">
    <source>
        <dbReference type="EMBL" id="GIF08916.1"/>
    </source>
</evidence>
<proteinExistence type="predicted"/>
<gene>
    <name evidence="3" type="ORF">Asi03nite_64540</name>
</gene>
<evidence type="ECO:0000256" key="1">
    <source>
        <dbReference type="SAM" id="Coils"/>
    </source>
</evidence>
<comment type="caution">
    <text evidence="3">The sequence shown here is derived from an EMBL/GenBank/DDBJ whole genome shotgun (WGS) entry which is preliminary data.</text>
</comment>
<feature type="coiled-coil region" evidence="1">
    <location>
        <begin position="471"/>
        <end position="498"/>
    </location>
</feature>
<organism evidence="3 4">
    <name type="scientific">Actinoplanes siamensis</name>
    <dbReference type="NCBI Taxonomy" id="1223317"/>
    <lineage>
        <taxon>Bacteria</taxon>
        <taxon>Bacillati</taxon>
        <taxon>Actinomycetota</taxon>
        <taxon>Actinomycetes</taxon>
        <taxon>Micromonosporales</taxon>
        <taxon>Micromonosporaceae</taxon>
        <taxon>Actinoplanes</taxon>
    </lineage>
</organism>
<protein>
    <submittedName>
        <fullName evidence="3">Uncharacterized protein</fullName>
    </submittedName>
</protein>
<reference evidence="3" key="1">
    <citation type="submission" date="2021-01" db="EMBL/GenBank/DDBJ databases">
        <title>Whole genome shotgun sequence of Actinoplanes siamensis NBRC 109076.</title>
        <authorList>
            <person name="Komaki H."/>
            <person name="Tamura T."/>
        </authorList>
    </citation>
    <scope>NUCLEOTIDE SEQUENCE</scope>
    <source>
        <strain evidence="3">NBRC 109076</strain>
    </source>
</reference>
<evidence type="ECO:0000256" key="2">
    <source>
        <dbReference type="SAM" id="MobiDB-lite"/>
    </source>
</evidence>
<dbReference type="AlphaFoldDB" id="A0A919TMZ7"/>
<dbReference type="EMBL" id="BOMW01000070">
    <property type="protein sequence ID" value="GIF08916.1"/>
    <property type="molecule type" value="Genomic_DNA"/>
</dbReference>
<evidence type="ECO:0000313" key="4">
    <source>
        <dbReference type="Proteomes" id="UP000629619"/>
    </source>
</evidence>
<accession>A0A919TMZ7</accession>
<sequence length="679" mass="74032">MSGSWQQSREVPAELVYRSLFSSAEPDLRSRAAELFAAWATGKNVPVSAAELLTGGAAEAEADDTHRFVRGSVGAYTDRSTGRRLQAAVFRLEERLADGNRWTTSLRLAVPHQAEQAALFPETDAPATLFGAEPPWPQRSWVWLDLEHHRAPETAPVRPGSPRLIRDLLAEVEGTDASLPLTSEVLDITESHVDELRGWLFDPRRRVPVIVFSPDQQQPEDQARFARRLARDVTGVAVVVRLHNVAAAAVFNRRAGTHLQVYGGAMRTYLPGLTPNEPFPRRHRILSATSMRALGQRSANAVRDQVLTLSTRRPPPASYVLVRRALSRGSAARTMPDRRPPAAHPALFPTPGEPTVLPGITRSVNFPETPAPAETAEGNRLLRATLTLAGVDPSAIALVGEPTDVEALTAERLALQDLLLRSMAANAEAGEKLAEAGAEITMLYAEIDDLTVQLTEEQKVRGEVEDLRLGSELGEIELTDLERDNERLRARIRWLESELTAHHVHVAGQETPGQMILPGNVVETLELAARLPFLSIGATSDAAAGLDVHPQAERWAIKIWQALAALNAYAEGRATGTWTNSFLAWCKAPPSGGAAVPATWVALNESETTTTTPRLREARTFAVPVHVEASGRAYMQAHIKIQQGGTPCPRIHFHDDTGGRTGRIHIGYVGDHLPTASFR</sequence>
<dbReference type="Proteomes" id="UP000629619">
    <property type="component" value="Unassembled WGS sequence"/>
</dbReference>